<evidence type="ECO:0000256" key="2">
    <source>
        <dbReference type="ARBA" id="ARBA00022454"/>
    </source>
</evidence>
<evidence type="ECO:0000259" key="9">
    <source>
        <dbReference type="Pfam" id="PF12719"/>
    </source>
</evidence>
<protein>
    <submittedName>
        <fullName evidence="10">NonSMC condensin I complex_ subunit G putorius</fullName>
    </submittedName>
</protein>
<dbReference type="GO" id="GO:0000793">
    <property type="term" value="C:condensed chromosome"/>
    <property type="evidence" value="ECO:0007669"/>
    <property type="project" value="TreeGrafter"/>
</dbReference>
<evidence type="ECO:0000256" key="3">
    <source>
        <dbReference type="ARBA" id="ARBA00022618"/>
    </source>
</evidence>
<keyword evidence="4" id="KW-0498">Mitosis</keyword>
<reference evidence="11" key="1">
    <citation type="submission" date="2021-01" db="EMBL/GenBank/DDBJ databases">
        <title>Caligus Genome Assembly.</title>
        <authorList>
            <person name="Gallardo-Escarate C."/>
        </authorList>
    </citation>
    <scope>NUCLEOTIDE SEQUENCE [LARGE SCALE GENOMIC DNA]</scope>
</reference>
<keyword evidence="6" id="KW-0131">Cell cycle</keyword>
<dbReference type="AlphaFoldDB" id="A0A7T8GNP4"/>
<dbReference type="PANTHER" id="PTHR14418:SF5">
    <property type="entry name" value="CONDENSIN COMPLEX SUBUNIT 3"/>
    <property type="match status" value="1"/>
</dbReference>
<organism evidence="10 11">
    <name type="scientific">Caligus rogercresseyi</name>
    <name type="common">Sea louse</name>
    <dbReference type="NCBI Taxonomy" id="217165"/>
    <lineage>
        <taxon>Eukaryota</taxon>
        <taxon>Metazoa</taxon>
        <taxon>Ecdysozoa</taxon>
        <taxon>Arthropoda</taxon>
        <taxon>Crustacea</taxon>
        <taxon>Multicrustacea</taxon>
        <taxon>Hexanauplia</taxon>
        <taxon>Copepoda</taxon>
        <taxon>Siphonostomatoida</taxon>
        <taxon>Caligidae</taxon>
        <taxon>Caligus</taxon>
    </lineage>
</organism>
<keyword evidence="11" id="KW-1185">Reference proteome</keyword>
<name>A0A7T8GNP4_CALRO</name>
<dbReference type="OrthoDB" id="27187at2759"/>
<accession>A0A7T8GNP4</accession>
<proteinExistence type="predicted"/>
<keyword evidence="5" id="KW-0226">DNA condensation</keyword>
<evidence type="ECO:0000256" key="6">
    <source>
        <dbReference type="ARBA" id="ARBA00023306"/>
    </source>
</evidence>
<dbReference type="GO" id="GO:0007076">
    <property type="term" value="P:mitotic chromosome condensation"/>
    <property type="evidence" value="ECO:0007669"/>
    <property type="project" value="InterPro"/>
</dbReference>
<evidence type="ECO:0000256" key="5">
    <source>
        <dbReference type="ARBA" id="ARBA00023067"/>
    </source>
</evidence>
<dbReference type="GO" id="GO:0005737">
    <property type="term" value="C:cytoplasm"/>
    <property type="evidence" value="ECO:0007669"/>
    <property type="project" value="TreeGrafter"/>
</dbReference>
<dbReference type="InterPro" id="IPR027165">
    <property type="entry name" value="CND3"/>
</dbReference>
<feature type="region of interest" description="Disordered" evidence="8">
    <location>
        <begin position="57"/>
        <end position="80"/>
    </location>
</feature>
<dbReference type="GO" id="GO:0051301">
    <property type="term" value="P:cell division"/>
    <property type="evidence" value="ECO:0007669"/>
    <property type="project" value="UniProtKB-KW"/>
</dbReference>
<evidence type="ECO:0000256" key="4">
    <source>
        <dbReference type="ARBA" id="ARBA00022776"/>
    </source>
</evidence>
<keyword evidence="7" id="KW-0175">Coiled coil</keyword>
<dbReference type="Proteomes" id="UP000595437">
    <property type="component" value="Chromosome 18"/>
</dbReference>
<feature type="non-terminal residue" evidence="10">
    <location>
        <position position="163"/>
    </location>
</feature>
<feature type="coiled-coil region" evidence="7">
    <location>
        <begin position="3"/>
        <end position="49"/>
    </location>
</feature>
<dbReference type="InterPro" id="IPR025977">
    <property type="entry name" value="Cnd3_C"/>
</dbReference>
<keyword evidence="2" id="KW-0158">Chromosome</keyword>
<dbReference type="GO" id="GO:0000796">
    <property type="term" value="C:condensin complex"/>
    <property type="evidence" value="ECO:0007669"/>
    <property type="project" value="InterPro"/>
</dbReference>
<evidence type="ECO:0000256" key="8">
    <source>
        <dbReference type="SAM" id="MobiDB-lite"/>
    </source>
</evidence>
<evidence type="ECO:0000256" key="7">
    <source>
        <dbReference type="SAM" id="Coils"/>
    </source>
</evidence>
<keyword evidence="3" id="KW-0132">Cell division</keyword>
<feature type="domain" description="Nuclear condensin complex subunit 3 C-terminal" evidence="9">
    <location>
        <begin position="89"/>
        <end position="158"/>
    </location>
</feature>
<dbReference type="EMBL" id="CP045907">
    <property type="protein sequence ID" value="QQP35084.1"/>
    <property type="molecule type" value="Genomic_DNA"/>
</dbReference>
<evidence type="ECO:0000313" key="11">
    <source>
        <dbReference type="Proteomes" id="UP000595437"/>
    </source>
</evidence>
<gene>
    <name evidence="10" type="ORF">FKW44_023207</name>
</gene>
<dbReference type="PANTHER" id="PTHR14418">
    <property type="entry name" value="CONDENSIN COMPLEX SUBUNIT 3-RELATED"/>
    <property type="match status" value="1"/>
</dbReference>
<comment type="subcellular location">
    <subcellularLocation>
        <location evidence="1">Chromosome</location>
    </subcellularLocation>
</comment>
<sequence>MAIGKLHLEMNELRDELDRFIEERDFVKAQEIKTRMDDLDKSIKEIQEELSRDALPTPVVVSKSPVQPPEGEDGIGSTPKGDDPILIHKCLEMIHCLLKDVHITALNPTLRTLLDEFILPNVKNINFAIRQSAVRALGLAGLRSLEDAKKYVVLLLRVAVMDM</sequence>
<dbReference type="Pfam" id="PF12719">
    <property type="entry name" value="Cnd3"/>
    <property type="match status" value="1"/>
</dbReference>
<evidence type="ECO:0000256" key="1">
    <source>
        <dbReference type="ARBA" id="ARBA00004286"/>
    </source>
</evidence>
<evidence type="ECO:0000313" key="10">
    <source>
        <dbReference type="EMBL" id="QQP35084.1"/>
    </source>
</evidence>